<accession>A0ABT9BHL1</accession>
<gene>
    <name evidence="1" type="ORF">Q5H93_21250</name>
</gene>
<evidence type="ECO:0000313" key="1">
    <source>
        <dbReference type="EMBL" id="MDO7877285.1"/>
    </source>
</evidence>
<sequence length="48" mass="5378">MMLRRLRDAAGAVYHRAGASGLCARRLIARRYLYAADSCLTLRVEGPR</sequence>
<dbReference type="RefSeq" id="WP_305008715.1">
    <property type="nucleotide sequence ID" value="NZ_JAUQSY010000018.1"/>
</dbReference>
<comment type="caution">
    <text evidence="1">The sequence shown here is derived from an EMBL/GenBank/DDBJ whole genome shotgun (WGS) entry which is preliminary data.</text>
</comment>
<reference evidence="1" key="1">
    <citation type="submission" date="2023-07" db="EMBL/GenBank/DDBJ databases">
        <authorList>
            <person name="Kim M.K."/>
        </authorList>
    </citation>
    <scope>NUCLEOTIDE SEQUENCE</scope>
    <source>
        <strain evidence="1">ASUV-10-1</strain>
    </source>
</reference>
<dbReference type="EMBL" id="JAUQSY010000018">
    <property type="protein sequence ID" value="MDO7877285.1"/>
    <property type="molecule type" value="Genomic_DNA"/>
</dbReference>
<keyword evidence="2" id="KW-1185">Reference proteome</keyword>
<name>A0ABT9BHL1_9BACT</name>
<organism evidence="1 2">
    <name type="scientific">Hymenobacter aranciens</name>
    <dbReference type="NCBI Taxonomy" id="3063996"/>
    <lineage>
        <taxon>Bacteria</taxon>
        <taxon>Pseudomonadati</taxon>
        <taxon>Bacteroidota</taxon>
        <taxon>Cytophagia</taxon>
        <taxon>Cytophagales</taxon>
        <taxon>Hymenobacteraceae</taxon>
        <taxon>Hymenobacter</taxon>
    </lineage>
</organism>
<protein>
    <submittedName>
        <fullName evidence="1">Uncharacterized protein</fullName>
    </submittedName>
</protein>
<dbReference type="Proteomes" id="UP001176429">
    <property type="component" value="Unassembled WGS sequence"/>
</dbReference>
<evidence type="ECO:0000313" key="2">
    <source>
        <dbReference type="Proteomes" id="UP001176429"/>
    </source>
</evidence>
<proteinExistence type="predicted"/>